<dbReference type="GO" id="GO:0016874">
    <property type="term" value="F:ligase activity"/>
    <property type="evidence" value="ECO:0007669"/>
    <property type="project" value="UniProtKB-KW"/>
</dbReference>
<dbReference type="SUPFAM" id="SSF56801">
    <property type="entry name" value="Acetyl-CoA synthetase-like"/>
    <property type="match status" value="1"/>
</dbReference>
<protein>
    <submittedName>
        <fullName evidence="1">Phenylacetate--CoA ligase family protein</fullName>
    </submittedName>
</protein>
<name>A0ABW2IXK5_9GAMM</name>
<dbReference type="Proteomes" id="UP001596506">
    <property type="component" value="Unassembled WGS sequence"/>
</dbReference>
<sequence length="459" mass="51778">MAGILSIYHSLPPLFQDVVLSVYGLQLRHLRYGRSFREELEWLEDGKPDPMADQMRRLGALISAALQTSHYRKLLNDKSIPVSEINLNNLSSVFPVLEKGTIKNRPSAFHNHSLSKTNTVTLNTSGTSGTPLNVLATKQSVRQNYAFFNLFLHSIGVDEFNRSATFAGRLIVPESTKKPPYWRKNYAMNTLLCSSYHLNAGTIPIYIKALERWQPVYIDSYPSAIYEIASFINTNKTKHGIQLKAVVTSSETLGEHQREAIEEAFQCPVYDQYGCAEMAVMAYQQKDGRYFIPPLYSIAEVLDDNDKPVKPGESGHLVCTGLLNQAMPLIQYRIGDIVKTSKEQIEGYPFITFLDSIEGRNDDVIISNSGFRVGRLDPVFKGVKGVSETQIVQKSLTLLVVNIVVSDEYTKDTEDQIRRALQARLGAAMEIKFEYFEHIPKEKNGKFKAVRSELGRHFP</sequence>
<dbReference type="PANTHER" id="PTHR36932:SF1">
    <property type="entry name" value="CAPSULAR POLYSACCHARIDE BIOSYNTHESIS PROTEIN"/>
    <property type="match status" value="1"/>
</dbReference>
<reference evidence="2" key="1">
    <citation type="journal article" date="2019" name="Int. J. Syst. Evol. Microbiol.">
        <title>The Global Catalogue of Microorganisms (GCM) 10K type strain sequencing project: providing services to taxonomists for standard genome sequencing and annotation.</title>
        <authorList>
            <consortium name="The Broad Institute Genomics Platform"/>
            <consortium name="The Broad Institute Genome Sequencing Center for Infectious Disease"/>
            <person name="Wu L."/>
            <person name="Ma J."/>
        </authorList>
    </citation>
    <scope>NUCLEOTIDE SEQUENCE [LARGE SCALE GENOMIC DNA]</scope>
    <source>
        <strain evidence="2">CCUG 60559</strain>
    </source>
</reference>
<gene>
    <name evidence="1" type="ORF">ACFQQA_12920</name>
</gene>
<keyword evidence="2" id="KW-1185">Reference proteome</keyword>
<evidence type="ECO:0000313" key="1">
    <source>
        <dbReference type="EMBL" id="MFC7295623.1"/>
    </source>
</evidence>
<accession>A0ABW2IXK5</accession>
<dbReference type="InterPro" id="IPR053158">
    <property type="entry name" value="CapK_Type1_Caps_Biosynth"/>
</dbReference>
<evidence type="ECO:0000313" key="2">
    <source>
        <dbReference type="Proteomes" id="UP001596506"/>
    </source>
</evidence>
<organism evidence="1 2">
    <name type="scientific">Marinobacter aromaticivorans</name>
    <dbReference type="NCBI Taxonomy" id="1494078"/>
    <lineage>
        <taxon>Bacteria</taxon>
        <taxon>Pseudomonadati</taxon>
        <taxon>Pseudomonadota</taxon>
        <taxon>Gammaproteobacteria</taxon>
        <taxon>Pseudomonadales</taxon>
        <taxon>Marinobacteraceae</taxon>
        <taxon>Marinobacter</taxon>
    </lineage>
</organism>
<proteinExistence type="predicted"/>
<dbReference type="InterPro" id="IPR042099">
    <property type="entry name" value="ANL_N_sf"/>
</dbReference>
<dbReference type="RefSeq" id="WP_100688611.1">
    <property type="nucleotide sequence ID" value="NZ_JBHTBD010000005.1"/>
</dbReference>
<dbReference type="EMBL" id="JBHTBD010000005">
    <property type="protein sequence ID" value="MFC7295623.1"/>
    <property type="molecule type" value="Genomic_DNA"/>
</dbReference>
<keyword evidence="1" id="KW-0436">Ligase</keyword>
<comment type="caution">
    <text evidence="1">The sequence shown here is derived from an EMBL/GenBank/DDBJ whole genome shotgun (WGS) entry which is preliminary data.</text>
</comment>
<dbReference type="Gene3D" id="3.40.50.12780">
    <property type="entry name" value="N-terminal domain of ligase-like"/>
    <property type="match status" value="1"/>
</dbReference>
<dbReference type="PANTHER" id="PTHR36932">
    <property type="entry name" value="CAPSULAR POLYSACCHARIDE BIOSYNTHESIS PROTEIN"/>
    <property type="match status" value="1"/>
</dbReference>